<dbReference type="EMBL" id="PHIG01000054">
    <property type="protein sequence ID" value="PJK27876.1"/>
    <property type="molecule type" value="Genomic_DNA"/>
</dbReference>
<gene>
    <name evidence="2" type="ORF">CVT23_19985</name>
</gene>
<evidence type="ECO:0000256" key="1">
    <source>
        <dbReference type="SAM" id="MobiDB-lite"/>
    </source>
</evidence>
<dbReference type="InterPro" id="IPR025227">
    <property type="entry name" value="DUF4169"/>
</dbReference>
<protein>
    <submittedName>
        <fullName evidence="2">DUF4169 domain-containing protein</fullName>
    </submittedName>
</protein>
<feature type="region of interest" description="Disordered" evidence="1">
    <location>
        <begin position="21"/>
        <end position="73"/>
    </location>
</feature>
<feature type="compositionally biased region" description="Basic and acidic residues" evidence="1">
    <location>
        <begin position="24"/>
        <end position="58"/>
    </location>
</feature>
<evidence type="ECO:0000313" key="3">
    <source>
        <dbReference type="Proteomes" id="UP000229498"/>
    </source>
</evidence>
<sequence length="73" mass="7989">MAEIVSLNRFRKTRERARAAARAAENRVRHGRTGVEKRRDADAAARRERLLEGGRLTDDSDGDGGTAGAPSKK</sequence>
<dbReference type="RefSeq" id="WP_109795699.1">
    <property type="nucleotide sequence ID" value="NZ_PHIG01000054.1"/>
</dbReference>
<comment type="caution">
    <text evidence="2">The sequence shown here is derived from an EMBL/GenBank/DDBJ whole genome shotgun (WGS) entry which is preliminary data.</text>
</comment>
<dbReference type="Proteomes" id="UP000229498">
    <property type="component" value="Unassembled WGS sequence"/>
</dbReference>
<organism evidence="2 3">
    <name type="scientific">Minwuia thermotolerans</name>
    <dbReference type="NCBI Taxonomy" id="2056226"/>
    <lineage>
        <taxon>Bacteria</taxon>
        <taxon>Pseudomonadati</taxon>
        <taxon>Pseudomonadota</taxon>
        <taxon>Alphaproteobacteria</taxon>
        <taxon>Minwuiales</taxon>
        <taxon>Minwuiaceae</taxon>
        <taxon>Minwuia</taxon>
    </lineage>
</organism>
<dbReference type="Pfam" id="PF13770">
    <property type="entry name" value="DUF4169"/>
    <property type="match status" value="1"/>
</dbReference>
<proteinExistence type="predicted"/>
<dbReference type="AlphaFoldDB" id="A0A2M9FWN9"/>
<evidence type="ECO:0000313" key="2">
    <source>
        <dbReference type="EMBL" id="PJK27876.1"/>
    </source>
</evidence>
<accession>A0A2M9FWN9</accession>
<keyword evidence="3" id="KW-1185">Reference proteome</keyword>
<reference evidence="2 3" key="1">
    <citation type="submission" date="2017-11" db="EMBL/GenBank/DDBJ databases">
        <title>Draft genome sequence of Rhizobiales bacterium SY3-13.</title>
        <authorList>
            <person name="Sun C."/>
        </authorList>
    </citation>
    <scope>NUCLEOTIDE SEQUENCE [LARGE SCALE GENOMIC DNA]</scope>
    <source>
        <strain evidence="2 3">SY3-13</strain>
    </source>
</reference>
<name>A0A2M9FWN9_9PROT</name>